<keyword evidence="3" id="KW-1185">Reference proteome</keyword>
<reference evidence="2" key="1">
    <citation type="submission" date="2020-02" db="EMBL/GenBank/DDBJ databases">
        <authorList>
            <person name="Enbody D E."/>
            <person name="Pettersson E M."/>
        </authorList>
    </citation>
    <scope>NUCLEOTIDE SEQUENCE [LARGE SCALE GENOMIC DNA]</scope>
</reference>
<proteinExistence type="predicted"/>
<accession>A0A8C3MH86</accession>
<evidence type="ECO:0000313" key="3">
    <source>
        <dbReference type="Proteomes" id="UP000694382"/>
    </source>
</evidence>
<dbReference type="Ensembl" id="ENSCPVT00000005372.2">
    <property type="protein sequence ID" value="ENSCPVP00000005179.1"/>
    <property type="gene ID" value="ENSCPVG00000003813.2"/>
</dbReference>
<reference evidence="2" key="3">
    <citation type="submission" date="2025-09" db="UniProtKB">
        <authorList>
            <consortium name="Ensembl"/>
        </authorList>
    </citation>
    <scope>IDENTIFICATION</scope>
</reference>
<name>A0A8C3MH86_GEOPR</name>
<evidence type="ECO:0000313" key="2">
    <source>
        <dbReference type="Ensembl" id="ENSCPVP00000005179.1"/>
    </source>
</evidence>
<feature type="region of interest" description="Disordered" evidence="1">
    <location>
        <begin position="1"/>
        <end position="37"/>
    </location>
</feature>
<feature type="compositionally biased region" description="Low complexity" evidence="1">
    <location>
        <begin position="19"/>
        <end position="28"/>
    </location>
</feature>
<evidence type="ECO:0000256" key="1">
    <source>
        <dbReference type="SAM" id="MobiDB-lite"/>
    </source>
</evidence>
<dbReference type="Proteomes" id="UP000694382">
    <property type="component" value="Chromosome 28"/>
</dbReference>
<organism evidence="2 3">
    <name type="scientific">Geospiza parvula</name>
    <name type="common">Small tree-finch</name>
    <name type="synonym">Camarhynchus parvulus</name>
    <dbReference type="NCBI Taxonomy" id="87175"/>
    <lineage>
        <taxon>Eukaryota</taxon>
        <taxon>Metazoa</taxon>
        <taxon>Chordata</taxon>
        <taxon>Craniata</taxon>
        <taxon>Vertebrata</taxon>
        <taxon>Euteleostomi</taxon>
        <taxon>Archelosauria</taxon>
        <taxon>Archosauria</taxon>
        <taxon>Dinosauria</taxon>
        <taxon>Saurischia</taxon>
        <taxon>Theropoda</taxon>
        <taxon>Coelurosauria</taxon>
        <taxon>Aves</taxon>
        <taxon>Neognathae</taxon>
        <taxon>Neoaves</taxon>
        <taxon>Telluraves</taxon>
        <taxon>Australaves</taxon>
        <taxon>Passeriformes</taxon>
        <taxon>Thraupidae</taxon>
        <taxon>Camarhynchus</taxon>
    </lineage>
</organism>
<dbReference type="AlphaFoldDB" id="A0A8C3MH86"/>
<protein>
    <submittedName>
        <fullName evidence="2">Uncharacterized protein</fullName>
    </submittedName>
</protein>
<sequence length="159" mass="16622">MIHEPDTKGQMSPAPVPHPHTSGSSSPTAADTVRAGSSMTHCTQEILCSSSGHQMGSKAPAPAFPSHFPPGWIHNTAVPALSSHRGFSACTTAPLRSLQGSEAECTKHTMQAGSSGMAVTKRHPRPLAELGPKLSTLQIVGLSSSGQLKMPCLNDHNHF</sequence>
<reference evidence="2" key="2">
    <citation type="submission" date="2025-08" db="UniProtKB">
        <authorList>
            <consortium name="Ensembl"/>
        </authorList>
    </citation>
    <scope>IDENTIFICATION</scope>
</reference>